<keyword evidence="2" id="KW-1185">Reference proteome</keyword>
<dbReference type="EMBL" id="MU001496">
    <property type="protein sequence ID" value="KAF2447924.1"/>
    <property type="molecule type" value="Genomic_DNA"/>
</dbReference>
<sequence>MPKNIGIYKDPSAAGITAQNSTPGDKTVPHVSQACCARPSYSQIRIVCHDCGLVPR</sequence>
<proteinExistence type="predicted"/>
<evidence type="ECO:0000313" key="2">
    <source>
        <dbReference type="Proteomes" id="UP000799764"/>
    </source>
</evidence>
<gene>
    <name evidence="1" type="ORF">P171DRAFT_429519</name>
</gene>
<reference evidence="1" key="1">
    <citation type="journal article" date="2020" name="Stud. Mycol.">
        <title>101 Dothideomycetes genomes: a test case for predicting lifestyles and emergence of pathogens.</title>
        <authorList>
            <person name="Haridas S."/>
            <person name="Albert R."/>
            <person name="Binder M."/>
            <person name="Bloem J."/>
            <person name="Labutti K."/>
            <person name="Salamov A."/>
            <person name="Andreopoulos B."/>
            <person name="Baker S."/>
            <person name="Barry K."/>
            <person name="Bills G."/>
            <person name="Bluhm B."/>
            <person name="Cannon C."/>
            <person name="Castanera R."/>
            <person name="Culley D."/>
            <person name="Daum C."/>
            <person name="Ezra D."/>
            <person name="Gonzalez J."/>
            <person name="Henrissat B."/>
            <person name="Kuo A."/>
            <person name="Liang C."/>
            <person name="Lipzen A."/>
            <person name="Lutzoni F."/>
            <person name="Magnuson J."/>
            <person name="Mondo S."/>
            <person name="Nolan M."/>
            <person name="Ohm R."/>
            <person name="Pangilinan J."/>
            <person name="Park H.-J."/>
            <person name="Ramirez L."/>
            <person name="Alfaro M."/>
            <person name="Sun H."/>
            <person name="Tritt A."/>
            <person name="Yoshinaga Y."/>
            <person name="Zwiers L.-H."/>
            <person name="Turgeon B."/>
            <person name="Goodwin S."/>
            <person name="Spatafora J."/>
            <person name="Crous P."/>
            <person name="Grigoriev I."/>
        </authorList>
    </citation>
    <scope>NUCLEOTIDE SEQUENCE</scope>
    <source>
        <strain evidence="1">CBS 690.94</strain>
    </source>
</reference>
<accession>A0A9P4PMN3</accession>
<comment type="caution">
    <text evidence="1">The sequence shown here is derived from an EMBL/GenBank/DDBJ whole genome shotgun (WGS) entry which is preliminary data.</text>
</comment>
<dbReference type="Proteomes" id="UP000799764">
    <property type="component" value="Unassembled WGS sequence"/>
</dbReference>
<dbReference type="AlphaFoldDB" id="A0A9P4PMN3"/>
<organism evidence="1 2">
    <name type="scientific">Karstenula rhodostoma CBS 690.94</name>
    <dbReference type="NCBI Taxonomy" id="1392251"/>
    <lineage>
        <taxon>Eukaryota</taxon>
        <taxon>Fungi</taxon>
        <taxon>Dikarya</taxon>
        <taxon>Ascomycota</taxon>
        <taxon>Pezizomycotina</taxon>
        <taxon>Dothideomycetes</taxon>
        <taxon>Pleosporomycetidae</taxon>
        <taxon>Pleosporales</taxon>
        <taxon>Massarineae</taxon>
        <taxon>Didymosphaeriaceae</taxon>
        <taxon>Karstenula</taxon>
    </lineage>
</organism>
<name>A0A9P4PMN3_9PLEO</name>
<evidence type="ECO:0000313" key="1">
    <source>
        <dbReference type="EMBL" id="KAF2447924.1"/>
    </source>
</evidence>
<protein>
    <submittedName>
        <fullName evidence="1">Uncharacterized protein</fullName>
    </submittedName>
</protein>